<dbReference type="OrthoDB" id="408373at2759"/>
<evidence type="ECO:0000313" key="4">
    <source>
        <dbReference type="EMBL" id="OHE98354.1"/>
    </source>
</evidence>
<dbReference type="AlphaFoldDB" id="A0A1G4BAC4"/>
<keyword evidence="1" id="KW-0378">Hydrolase</keyword>
<accession>A0A1G4BAC4</accession>
<dbReference type="Gene3D" id="3.40.50.1820">
    <property type="entry name" value="alpha/beta hydrolase"/>
    <property type="match status" value="1"/>
</dbReference>
<dbReference type="InterPro" id="IPR029058">
    <property type="entry name" value="AB_hydrolase_fold"/>
</dbReference>
<evidence type="ECO:0000256" key="2">
    <source>
        <dbReference type="ARBA" id="ARBA00038334"/>
    </source>
</evidence>
<dbReference type="InterPro" id="IPR000073">
    <property type="entry name" value="AB_hydrolase_1"/>
</dbReference>
<gene>
    <name evidence="4" type="ORF">CORC01_06350</name>
</gene>
<dbReference type="PRINTS" id="PR00412">
    <property type="entry name" value="EPOXHYDRLASE"/>
</dbReference>
<comment type="caution">
    <text evidence="4">The sequence shown here is derived from an EMBL/GenBank/DDBJ whole genome shotgun (WGS) entry which is preliminary data.</text>
</comment>
<dbReference type="SUPFAM" id="SSF53474">
    <property type="entry name" value="alpha/beta-Hydrolases"/>
    <property type="match status" value="1"/>
</dbReference>
<feature type="domain" description="AB hydrolase-1" evidence="3">
    <location>
        <begin position="46"/>
        <end position="183"/>
    </location>
</feature>
<dbReference type="PANTHER" id="PTHR43329">
    <property type="entry name" value="EPOXIDE HYDROLASE"/>
    <property type="match status" value="1"/>
</dbReference>
<evidence type="ECO:0000256" key="1">
    <source>
        <dbReference type="ARBA" id="ARBA00022801"/>
    </source>
</evidence>
<proteinExistence type="inferred from homology"/>
<dbReference type="Proteomes" id="UP000176998">
    <property type="component" value="Unassembled WGS sequence"/>
</dbReference>
<protein>
    <recommendedName>
        <fullName evidence="3">AB hydrolase-1 domain-containing protein</fullName>
    </recommendedName>
</protein>
<sequence length="409" mass="45331">MGPTQLPPWSLPSGVTSRYVDTSPVGLKFHILESFPKDVPSSSPPPLILLLHGFPNLSFDWCAVMTKLTAAGYYAVAPDMRGFGRTHNADLSPISEDSIRPLTALRDMVTLVHALGYETIHTLVGHDLGAFVASMCAIARPDMIKSLVLMAHPFKGSPKLPLGTAANPQLASFLRSKQEDSGKAIKSDKDIQSSLLKLEPPRKHYKYYNASSKAVDEWTHPTGQPMHDFLRGYFHLKSADYSRNKPQPLKSWTAEEIAVMPHYYVMRADLSMRGNIELDMAQEPASVHEKLKETPWLTDAELQVYVDEYSRNTFRLSLLWYKVLIDPGLTADLLCFAGTKLAIPTKYVSGTHDWGTYQVPGALEAMETGESVRPGCWRGSVIIPGAGHWVNIEKSEQTAQEILNLAVSL</sequence>
<dbReference type="InterPro" id="IPR000639">
    <property type="entry name" value="Epox_hydrolase-like"/>
</dbReference>
<keyword evidence="5" id="KW-1185">Reference proteome</keyword>
<dbReference type="GeneID" id="34559501"/>
<dbReference type="RefSeq" id="XP_022475504.1">
    <property type="nucleotide sequence ID" value="XM_022617991.1"/>
</dbReference>
<organism evidence="4 5">
    <name type="scientific">Colletotrichum orchidophilum</name>
    <dbReference type="NCBI Taxonomy" id="1209926"/>
    <lineage>
        <taxon>Eukaryota</taxon>
        <taxon>Fungi</taxon>
        <taxon>Dikarya</taxon>
        <taxon>Ascomycota</taxon>
        <taxon>Pezizomycotina</taxon>
        <taxon>Sordariomycetes</taxon>
        <taxon>Hypocreomycetidae</taxon>
        <taxon>Glomerellales</taxon>
        <taxon>Glomerellaceae</taxon>
        <taxon>Colletotrichum</taxon>
    </lineage>
</organism>
<name>A0A1G4BAC4_9PEZI</name>
<comment type="similarity">
    <text evidence="2">Belongs to the AB hydrolase superfamily. Epoxide hydrolase family.</text>
</comment>
<dbReference type="PRINTS" id="PR00111">
    <property type="entry name" value="ABHYDROLASE"/>
</dbReference>
<evidence type="ECO:0000259" key="3">
    <source>
        <dbReference type="Pfam" id="PF00561"/>
    </source>
</evidence>
<dbReference type="Pfam" id="PF00561">
    <property type="entry name" value="Abhydrolase_1"/>
    <property type="match status" value="1"/>
</dbReference>
<dbReference type="STRING" id="1209926.A0A1G4BAC4"/>
<dbReference type="EMBL" id="MJBS01000047">
    <property type="protein sequence ID" value="OHE98354.1"/>
    <property type="molecule type" value="Genomic_DNA"/>
</dbReference>
<dbReference type="GO" id="GO:0016787">
    <property type="term" value="F:hydrolase activity"/>
    <property type="evidence" value="ECO:0007669"/>
    <property type="project" value="UniProtKB-KW"/>
</dbReference>
<reference evidence="4 5" key="1">
    <citation type="submission" date="2016-09" db="EMBL/GenBank/DDBJ databases">
        <authorList>
            <person name="Capua I."/>
            <person name="De Benedictis P."/>
            <person name="Joannis T."/>
            <person name="Lombin L.H."/>
            <person name="Cattoli G."/>
        </authorList>
    </citation>
    <scope>NUCLEOTIDE SEQUENCE [LARGE SCALE GENOMIC DNA]</scope>
    <source>
        <strain evidence="4 5">IMI 309357</strain>
    </source>
</reference>
<evidence type="ECO:0000313" key="5">
    <source>
        <dbReference type="Proteomes" id="UP000176998"/>
    </source>
</evidence>